<reference evidence="10 11" key="1">
    <citation type="journal article" date="2018" name="Genome Biol. Evol.">
        <title>Multiple Roots of Fruiting Body Formation in Amoebozoa.</title>
        <authorList>
            <person name="Hillmann F."/>
            <person name="Forbes G."/>
            <person name="Novohradska S."/>
            <person name="Ferling I."/>
            <person name="Riege K."/>
            <person name="Groth M."/>
            <person name="Westermann M."/>
            <person name="Marz M."/>
            <person name="Spaller T."/>
            <person name="Winckler T."/>
            <person name="Schaap P."/>
            <person name="Glockner G."/>
        </authorList>
    </citation>
    <scope>NUCLEOTIDE SEQUENCE [LARGE SCALE GENOMIC DNA]</scope>
    <source>
        <strain evidence="10 11">Jena</strain>
    </source>
</reference>
<keyword evidence="2" id="KW-0723">Serine/threonine-protein kinase</keyword>
<organism evidence="10 11">
    <name type="scientific">Planoprotostelium fungivorum</name>
    <dbReference type="NCBI Taxonomy" id="1890364"/>
    <lineage>
        <taxon>Eukaryota</taxon>
        <taxon>Amoebozoa</taxon>
        <taxon>Evosea</taxon>
        <taxon>Variosea</taxon>
        <taxon>Cavosteliida</taxon>
        <taxon>Cavosteliaceae</taxon>
        <taxon>Planoprotostelium</taxon>
    </lineage>
</organism>
<dbReference type="OrthoDB" id="31056at2759"/>
<keyword evidence="11" id="KW-1185">Reference proteome</keyword>
<dbReference type="InterPro" id="IPR000719">
    <property type="entry name" value="Prot_kinase_dom"/>
</dbReference>
<evidence type="ECO:0000256" key="4">
    <source>
        <dbReference type="ARBA" id="ARBA00022741"/>
    </source>
</evidence>
<evidence type="ECO:0000256" key="3">
    <source>
        <dbReference type="ARBA" id="ARBA00022679"/>
    </source>
</evidence>
<dbReference type="GO" id="GO:0005524">
    <property type="term" value="F:ATP binding"/>
    <property type="evidence" value="ECO:0007669"/>
    <property type="project" value="UniProtKB-KW"/>
</dbReference>
<keyword evidence="4" id="KW-0547">Nucleotide-binding</keyword>
<feature type="compositionally biased region" description="Polar residues" evidence="8">
    <location>
        <begin position="97"/>
        <end position="113"/>
    </location>
</feature>
<dbReference type="InParanoid" id="A0A2P6MR16"/>
<dbReference type="InterPro" id="IPR008271">
    <property type="entry name" value="Ser/Thr_kinase_AS"/>
</dbReference>
<feature type="compositionally biased region" description="Polar residues" evidence="8">
    <location>
        <begin position="137"/>
        <end position="150"/>
    </location>
</feature>
<dbReference type="InterPro" id="IPR036181">
    <property type="entry name" value="MIT_dom_sf"/>
</dbReference>
<dbReference type="STRING" id="1890364.A0A2P6MR16"/>
<dbReference type="PANTHER" id="PTHR24345">
    <property type="entry name" value="SERINE/THREONINE-PROTEIN KINASE PLK"/>
    <property type="match status" value="1"/>
</dbReference>
<dbReference type="InterPro" id="IPR007330">
    <property type="entry name" value="MIT_dom"/>
</dbReference>
<evidence type="ECO:0000256" key="6">
    <source>
        <dbReference type="ARBA" id="ARBA00022840"/>
    </source>
</evidence>
<dbReference type="GO" id="GO:0004674">
    <property type="term" value="F:protein serine/threonine kinase activity"/>
    <property type="evidence" value="ECO:0007669"/>
    <property type="project" value="UniProtKB-KW"/>
</dbReference>
<evidence type="ECO:0000256" key="7">
    <source>
        <dbReference type="ARBA" id="ARBA00032242"/>
    </source>
</evidence>
<accession>A0A2P6MR16</accession>
<keyword evidence="3" id="KW-0808">Transferase</keyword>
<dbReference type="SUPFAM" id="SSF116846">
    <property type="entry name" value="MIT domain"/>
    <property type="match status" value="1"/>
</dbReference>
<protein>
    <recommendedName>
        <fullName evidence="1">Serine/threonine-protein kinase ULK3</fullName>
    </recommendedName>
    <alternativeName>
        <fullName evidence="7">Unc-51-like kinase 3</fullName>
    </alternativeName>
</protein>
<dbReference type="Pfam" id="PF00069">
    <property type="entry name" value="Pkinase"/>
    <property type="match status" value="1"/>
</dbReference>
<dbReference type="PROSITE" id="PS00108">
    <property type="entry name" value="PROTEIN_KINASE_ST"/>
    <property type="match status" value="1"/>
</dbReference>
<dbReference type="Pfam" id="PF10574">
    <property type="entry name" value="UPF0552"/>
    <property type="match status" value="1"/>
</dbReference>
<dbReference type="SUPFAM" id="SSF56112">
    <property type="entry name" value="Protein kinase-like (PK-like)"/>
    <property type="match status" value="1"/>
</dbReference>
<evidence type="ECO:0000259" key="9">
    <source>
        <dbReference type="PROSITE" id="PS50011"/>
    </source>
</evidence>
<dbReference type="EMBL" id="MDYQ01000497">
    <property type="protein sequence ID" value="PRP74144.1"/>
    <property type="molecule type" value="Genomic_DNA"/>
</dbReference>
<feature type="domain" description="Protein kinase" evidence="9">
    <location>
        <begin position="296"/>
        <end position="572"/>
    </location>
</feature>
<dbReference type="AlphaFoldDB" id="A0A2P6MR16"/>
<proteinExistence type="predicted"/>
<evidence type="ECO:0000256" key="8">
    <source>
        <dbReference type="SAM" id="MobiDB-lite"/>
    </source>
</evidence>
<dbReference type="Gene3D" id="1.10.510.10">
    <property type="entry name" value="Transferase(Phosphotransferase) domain 1"/>
    <property type="match status" value="1"/>
</dbReference>
<evidence type="ECO:0000256" key="2">
    <source>
        <dbReference type="ARBA" id="ARBA00022527"/>
    </source>
</evidence>
<keyword evidence="6" id="KW-0067">ATP-binding</keyword>
<dbReference type="Gene3D" id="1.20.58.80">
    <property type="entry name" value="Phosphotransferase system, lactose/cellobiose-type IIA subunit"/>
    <property type="match status" value="1"/>
</dbReference>
<dbReference type="InterPro" id="IPR018889">
    <property type="entry name" value="Arpin"/>
</dbReference>
<dbReference type="Proteomes" id="UP000241769">
    <property type="component" value="Unassembled WGS sequence"/>
</dbReference>
<gene>
    <name evidence="10" type="ORF">PROFUN_06469</name>
</gene>
<evidence type="ECO:0000256" key="1">
    <source>
        <dbReference type="ARBA" id="ARBA00021644"/>
    </source>
</evidence>
<comment type="caution">
    <text evidence="10">The sequence shown here is derived from an EMBL/GenBank/DDBJ whole genome shotgun (WGS) entry which is preliminary data.</text>
</comment>
<evidence type="ECO:0000256" key="5">
    <source>
        <dbReference type="ARBA" id="ARBA00022777"/>
    </source>
</evidence>
<dbReference type="SMART" id="SM00220">
    <property type="entry name" value="S_TKc"/>
    <property type="match status" value="1"/>
</dbReference>
<feature type="region of interest" description="Disordered" evidence="8">
    <location>
        <begin position="91"/>
        <end position="150"/>
    </location>
</feature>
<feature type="region of interest" description="Disordered" evidence="8">
    <location>
        <begin position="746"/>
        <end position="779"/>
    </location>
</feature>
<name>A0A2P6MR16_9EUKA</name>
<evidence type="ECO:0000313" key="11">
    <source>
        <dbReference type="Proteomes" id="UP000241769"/>
    </source>
</evidence>
<dbReference type="GO" id="GO:0005634">
    <property type="term" value="C:nucleus"/>
    <property type="evidence" value="ECO:0007669"/>
    <property type="project" value="TreeGrafter"/>
</dbReference>
<dbReference type="GO" id="GO:0051126">
    <property type="term" value="P:negative regulation of actin nucleation"/>
    <property type="evidence" value="ECO:0007669"/>
    <property type="project" value="InterPro"/>
</dbReference>
<dbReference type="InterPro" id="IPR011009">
    <property type="entry name" value="Kinase-like_dom_sf"/>
</dbReference>
<feature type="region of interest" description="Disordered" evidence="8">
    <location>
        <begin position="181"/>
        <end position="200"/>
    </location>
</feature>
<keyword evidence="5" id="KW-0418">Kinase</keyword>
<evidence type="ECO:0000313" key="10">
    <source>
        <dbReference type="EMBL" id="PRP74144.1"/>
    </source>
</evidence>
<sequence length="779" mass="87537">MATPVQQGIEMVKKATELDRAQKYNEAVLHYEASLELFQQALQFEMRPENKVLIETKIEEYDKRCSRLKELLLRHNYKTALEQTLQGIVPEHPNASLEGQPSGVHSLNNSLIQNNNPRPLPNRPSPSYVPNHLRPGQVNSNPGVQPTTNNSQKIFSVRNSDGEVPTATSTIYNNHLHRVSDPGPPPSHTQSITSAAPIVPPRHSKKFGGLGFWVLNKKTSNDSMHTALELFQKAEAEHNPAVAAPLYKQAAELMLKYKEKGSDSEPSSISTFTEHSSSTSRSHKEVVINFDNRLEIQLHEILGGGGSGAQIYRASYGDPEGLTFAAKVMKGDMVPEMLEPIKREIQIMESLDNEHIVKYLGHDITDSEIRLYMSLYSSTLHDEINRRRTQKMPYKATDICKYMFLITKGLNYLHSLNPPILHRDLKSENIFVQFDSRKEIDQLKIGDFDSSKILQGQRATFTRNMGTDGFMAPEVASSSAGNKDKGYTKYADVWSLGMIMYELMMFEKPYFDVTPVNRHTVVLSGKRPTIHPEVERRYKDLVHLWQKCTEKDPSKRPETKKILKTLIGGDLITTTSTADNWPPAKKGTGFLVLGKINDIRNHHVQDSSKKFHRYLAVTVSVDGIRKRQYNKNGDELETNFNAEKVEKKGFLNKYDHKDNDDPSMVSFDQFRQLAGKPYFDYSSVHPAAPGVFEFWGPVADMKSRDLKKGDKIQIKTIGDTTLIESCANESKVAGSSYGGEDVLGGWTSKMNAKPNANTTGGDKPLPGSQLEGVADEEWD</sequence>
<dbReference type="Pfam" id="PF04212">
    <property type="entry name" value="MIT"/>
    <property type="match status" value="1"/>
</dbReference>
<dbReference type="PANTHER" id="PTHR24345:SF0">
    <property type="entry name" value="CELL CYCLE SERINE_THREONINE-PROTEIN KINASE CDC5_MSD2"/>
    <property type="match status" value="1"/>
</dbReference>
<feature type="compositionally biased region" description="Polar residues" evidence="8">
    <location>
        <begin position="748"/>
        <end position="760"/>
    </location>
</feature>
<dbReference type="PROSITE" id="PS50011">
    <property type="entry name" value="PROTEIN_KINASE_DOM"/>
    <property type="match status" value="1"/>
</dbReference>